<feature type="transmembrane region" description="Helical" evidence="6">
    <location>
        <begin position="201"/>
        <end position="223"/>
    </location>
</feature>
<accession>A0A543NM92</accession>
<evidence type="ECO:0000256" key="5">
    <source>
        <dbReference type="ARBA" id="ARBA00023136"/>
    </source>
</evidence>
<evidence type="ECO:0000256" key="6">
    <source>
        <dbReference type="SAM" id="Phobius"/>
    </source>
</evidence>
<reference evidence="7 8" key="1">
    <citation type="submission" date="2019-06" db="EMBL/GenBank/DDBJ databases">
        <title>Sequencing the genomes of 1000 actinobacteria strains.</title>
        <authorList>
            <person name="Klenk H.-P."/>
        </authorList>
    </citation>
    <scope>NUCLEOTIDE SEQUENCE [LARGE SCALE GENOMIC DNA]</scope>
    <source>
        <strain evidence="7 8">DSM 45015</strain>
    </source>
</reference>
<comment type="subcellular location">
    <subcellularLocation>
        <location evidence="1">Cell membrane</location>
        <topology evidence="1">Multi-pass membrane protein</topology>
    </subcellularLocation>
</comment>
<evidence type="ECO:0000256" key="3">
    <source>
        <dbReference type="ARBA" id="ARBA00022692"/>
    </source>
</evidence>
<dbReference type="AlphaFoldDB" id="A0A543NM92"/>
<keyword evidence="4 6" id="KW-1133">Transmembrane helix</keyword>
<dbReference type="OrthoDB" id="4127374at2"/>
<dbReference type="RefSeq" id="WP_141924380.1">
    <property type="nucleotide sequence ID" value="NZ_VFQC01000001.1"/>
</dbReference>
<feature type="transmembrane region" description="Helical" evidence="6">
    <location>
        <begin position="235"/>
        <end position="260"/>
    </location>
</feature>
<keyword evidence="8" id="KW-1185">Reference proteome</keyword>
<protein>
    <submittedName>
        <fullName evidence="7">Membrane protein</fullName>
    </submittedName>
</protein>
<keyword evidence="5 6" id="KW-0472">Membrane</keyword>
<feature type="transmembrane region" description="Helical" evidence="6">
    <location>
        <begin position="362"/>
        <end position="381"/>
    </location>
</feature>
<dbReference type="EMBL" id="VFQC01000001">
    <property type="protein sequence ID" value="TQN32948.1"/>
    <property type="molecule type" value="Genomic_DNA"/>
</dbReference>
<sequence>MASVLGRVKARAREYANAAADRAWSARQRWPVLDHAVRAYERYADSGGNQLAGSVTYFVFLSFFPLLALAFAIAGYAAVFQDEAREYLDQAIRDVLPGLANELPVDRIAEARAGAGAGGLLGLLYAGLGSVSALRVALHRVWLKNVSEGPNIVVAKLLDIAVMVVLGLALLASVALTSVAQAATDWLLAWVGLADSALAGFGLRVLGFVVAIAMSLVIFLVLFAQLSGTRSSWRVLWRGALLTAVGFEVLKSLGAVLVGGTLSNPVYASFAVLVGLLVWINLVSRVVLFGAAWTATWLPVLPPYQGTTPVAMPAGATATDPARPEVHPQDSVRYSAVLPSRPTAERVARSRGRARRRALARVARRLAAPAAVVAAAVWIVANRRRRARRDSART</sequence>
<evidence type="ECO:0000313" key="8">
    <source>
        <dbReference type="Proteomes" id="UP000317422"/>
    </source>
</evidence>
<organism evidence="7 8">
    <name type="scientific">Haloactinospora alba</name>
    <dbReference type="NCBI Taxonomy" id="405555"/>
    <lineage>
        <taxon>Bacteria</taxon>
        <taxon>Bacillati</taxon>
        <taxon>Actinomycetota</taxon>
        <taxon>Actinomycetes</taxon>
        <taxon>Streptosporangiales</taxon>
        <taxon>Nocardiopsidaceae</taxon>
        <taxon>Haloactinospora</taxon>
    </lineage>
</organism>
<evidence type="ECO:0000313" key="7">
    <source>
        <dbReference type="EMBL" id="TQN32948.1"/>
    </source>
</evidence>
<keyword evidence="3 6" id="KW-0812">Transmembrane</keyword>
<dbReference type="Proteomes" id="UP000317422">
    <property type="component" value="Unassembled WGS sequence"/>
</dbReference>
<keyword evidence="2" id="KW-1003">Cell membrane</keyword>
<comment type="caution">
    <text evidence="7">The sequence shown here is derived from an EMBL/GenBank/DDBJ whole genome shotgun (WGS) entry which is preliminary data.</text>
</comment>
<evidence type="ECO:0000256" key="2">
    <source>
        <dbReference type="ARBA" id="ARBA00022475"/>
    </source>
</evidence>
<dbReference type="PANTHER" id="PTHR30213">
    <property type="entry name" value="INNER MEMBRANE PROTEIN YHJD"/>
    <property type="match status" value="1"/>
</dbReference>
<dbReference type="Pfam" id="PF03631">
    <property type="entry name" value="Virul_fac_BrkB"/>
    <property type="match status" value="1"/>
</dbReference>
<feature type="transmembrane region" description="Helical" evidence="6">
    <location>
        <begin position="55"/>
        <end position="79"/>
    </location>
</feature>
<name>A0A543NM92_9ACTN</name>
<dbReference type="GO" id="GO:0005886">
    <property type="term" value="C:plasma membrane"/>
    <property type="evidence" value="ECO:0007669"/>
    <property type="project" value="UniProtKB-SubCell"/>
</dbReference>
<evidence type="ECO:0000256" key="4">
    <source>
        <dbReference type="ARBA" id="ARBA00022989"/>
    </source>
</evidence>
<dbReference type="PANTHER" id="PTHR30213:SF1">
    <property type="entry name" value="INNER MEMBRANE PROTEIN YHJD"/>
    <property type="match status" value="1"/>
</dbReference>
<feature type="transmembrane region" description="Helical" evidence="6">
    <location>
        <begin position="266"/>
        <end position="288"/>
    </location>
</feature>
<feature type="transmembrane region" description="Helical" evidence="6">
    <location>
        <begin position="113"/>
        <end position="136"/>
    </location>
</feature>
<evidence type="ECO:0000256" key="1">
    <source>
        <dbReference type="ARBA" id="ARBA00004651"/>
    </source>
</evidence>
<feature type="transmembrane region" description="Helical" evidence="6">
    <location>
        <begin position="157"/>
        <end position="181"/>
    </location>
</feature>
<proteinExistence type="predicted"/>
<dbReference type="InterPro" id="IPR017039">
    <property type="entry name" value="Virul_fac_BrkB"/>
</dbReference>
<gene>
    <name evidence="7" type="ORF">FHX37_2937</name>
</gene>